<dbReference type="InterPro" id="IPR012337">
    <property type="entry name" value="RNaseH-like_sf"/>
</dbReference>
<dbReference type="PANTHER" id="PTHR47515">
    <property type="entry name" value="LOW CALCIUM RESPONSE LOCUS PROTEIN T"/>
    <property type="match status" value="1"/>
</dbReference>
<dbReference type="InterPro" id="IPR001584">
    <property type="entry name" value="Integrase_cat-core"/>
</dbReference>
<reference evidence="3 4" key="1">
    <citation type="submission" date="2018-05" db="EMBL/GenBank/DDBJ databases">
        <title>Genomic Encyclopedia of Type Strains, Phase IV (KMG-IV): sequencing the most valuable type-strain genomes for metagenomic binning, comparative biology and taxonomic classification.</title>
        <authorList>
            <person name="Goeker M."/>
        </authorList>
    </citation>
    <scope>NUCLEOTIDE SEQUENCE [LARGE SCALE GENOMIC DNA]</scope>
    <source>
        <strain evidence="3 4">DSM 6462</strain>
    </source>
</reference>
<dbReference type="PANTHER" id="PTHR47515:SF1">
    <property type="entry name" value="BLR2054 PROTEIN"/>
    <property type="match status" value="1"/>
</dbReference>
<comment type="caution">
    <text evidence="3">The sequence shown here is derived from an EMBL/GenBank/DDBJ whole genome shotgun (WGS) entry which is preliminary data.</text>
</comment>
<accession>A0A2V3TSQ1</accession>
<evidence type="ECO:0000313" key="3">
    <source>
        <dbReference type="EMBL" id="PXW50930.1"/>
    </source>
</evidence>
<protein>
    <submittedName>
        <fullName evidence="3">Integrase-like protein</fullName>
    </submittedName>
</protein>
<dbReference type="GO" id="GO:0015074">
    <property type="term" value="P:DNA integration"/>
    <property type="evidence" value="ECO:0007669"/>
    <property type="project" value="InterPro"/>
</dbReference>
<evidence type="ECO:0000256" key="1">
    <source>
        <dbReference type="SAM" id="MobiDB-lite"/>
    </source>
</evidence>
<evidence type="ECO:0000313" key="4">
    <source>
        <dbReference type="Proteomes" id="UP000248021"/>
    </source>
</evidence>
<dbReference type="Proteomes" id="UP000248021">
    <property type="component" value="Unassembled WGS sequence"/>
</dbReference>
<dbReference type="EMBL" id="QJJK01000022">
    <property type="protein sequence ID" value="PXW50930.1"/>
    <property type="molecule type" value="Genomic_DNA"/>
</dbReference>
<sequence length="69" mass="7845">MPDNAFIESFNGKFRTECLNAHWFMSLPDAREKVEAWRREYNELRPHSAIGNKPPILLQNPGGAPSPPP</sequence>
<dbReference type="Pfam" id="PF13683">
    <property type="entry name" value="rve_3"/>
    <property type="match status" value="1"/>
</dbReference>
<feature type="domain" description="Integrase catalytic" evidence="2">
    <location>
        <begin position="3"/>
        <end position="55"/>
    </location>
</feature>
<dbReference type="SUPFAM" id="SSF53098">
    <property type="entry name" value="Ribonuclease H-like"/>
    <property type="match status" value="1"/>
</dbReference>
<organism evidence="3 4">
    <name type="scientific">Chelatococcus asaccharovorans</name>
    <dbReference type="NCBI Taxonomy" id="28210"/>
    <lineage>
        <taxon>Bacteria</taxon>
        <taxon>Pseudomonadati</taxon>
        <taxon>Pseudomonadota</taxon>
        <taxon>Alphaproteobacteria</taxon>
        <taxon>Hyphomicrobiales</taxon>
        <taxon>Chelatococcaceae</taxon>
        <taxon>Chelatococcus</taxon>
    </lineage>
</organism>
<name>A0A2V3TSQ1_9HYPH</name>
<proteinExistence type="predicted"/>
<keyword evidence="4" id="KW-1185">Reference proteome</keyword>
<evidence type="ECO:0000259" key="2">
    <source>
        <dbReference type="Pfam" id="PF13683"/>
    </source>
</evidence>
<feature type="region of interest" description="Disordered" evidence="1">
    <location>
        <begin position="48"/>
        <end position="69"/>
    </location>
</feature>
<dbReference type="AlphaFoldDB" id="A0A2V3TSQ1"/>
<gene>
    <name evidence="3" type="ORF">C7450_12241</name>
</gene>